<reference evidence="2 3" key="2">
    <citation type="journal article" date="2008" name="Bioinformatics">
        <title>Assembly reconciliation.</title>
        <authorList>
            <person name="Zimin A.V."/>
            <person name="Smith D.R."/>
            <person name="Sutton G."/>
            <person name="Yorke J.A."/>
        </authorList>
    </citation>
    <scope>NUCLEOTIDE SEQUENCE [LARGE SCALE GENOMIC DNA]</scope>
    <source>
        <strain evidence="2 3">TSC#14021-0224.01</strain>
    </source>
</reference>
<organism evidence="2 3">
    <name type="scientific">Drosophila erecta</name>
    <name type="common">Fruit fly</name>
    <dbReference type="NCBI Taxonomy" id="7220"/>
    <lineage>
        <taxon>Eukaryota</taxon>
        <taxon>Metazoa</taxon>
        <taxon>Ecdysozoa</taxon>
        <taxon>Arthropoda</taxon>
        <taxon>Hexapoda</taxon>
        <taxon>Insecta</taxon>
        <taxon>Pterygota</taxon>
        <taxon>Neoptera</taxon>
        <taxon>Endopterygota</taxon>
        <taxon>Diptera</taxon>
        <taxon>Brachycera</taxon>
        <taxon>Muscomorpha</taxon>
        <taxon>Ephydroidea</taxon>
        <taxon>Drosophilidae</taxon>
        <taxon>Drosophila</taxon>
        <taxon>Sophophora</taxon>
    </lineage>
</organism>
<dbReference type="Proteomes" id="UP000008711">
    <property type="component" value="Unassembled WGS sequence"/>
</dbReference>
<accession>A0A0Q5WCG5</accession>
<proteinExistence type="predicted"/>
<name>A0A0Q5WCG5_DROER</name>
<dbReference type="KEGG" id="der:26526739"/>
<reference evidence="2 3" key="1">
    <citation type="journal article" date="2007" name="Nature">
        <title>Evolution of genes and genomes on the Drosophila phylogeny.</title>
        <authorList>
            <consortium name="Drosophila 12 Genomes Consortium"/>
            <person name="Clark A.G."/>
            <person name="Eisen M.B."/>
            <person name="Smith D.R."/>
            <person name="Bergman C.M."/>
            <person name="Oliver B."/>
            <person name="Markow T.A."/>
            <person name="Kaufman T.C."/>
            <person name="Kellis M."/>
            <person name="Gelbart W."/>
            <person name="Iyer V.N."/>
            <person name="Pollard D.A."/>
            <person name="Sackton T.B."/>
            <person name="Larracuente A.M."/>
            <person name="Singh N.D."/>
            <person name="Abad J.P."/>
            <person name="Abt D.N."/>
            <person name="Adryan B."/>
            <person name="Aguade M."/>
            <person name="Akashi H."/>
            <person name="Anderson W.W."/>
            <person name="Aquadro C.F."/>
            <person name="Ardell D.H."/>
            <person name="Arguello R."/>
            <person name="Artieri C.G."/>
            <person name="Barbash D.A."/>
            <person name="Barker D."/>
            <person name="Barsanti P."/>
            <person name="Batterham P."/>
            <person name="Batzoglou S."/>
            <person name="Begun D."/>
            <person name="Bhutkar A."/>
            <person name="Blanco E."/>
            <person name="Bosak S.A."/>
            <person name="Bradley R.K."/>
            <person name="Brand A.D."/>
            <person name="Brent M.R."/>
            <person name="Brooks A.N."/>
            <person name="Brown R.H."/>
            <person name="Butlin R.K."/>
            <person name="Caggese C."/>
            <person name="Calvi B.R."/>
            <person name="Bernardo de Carvalho A."/>
            <person name="Caspi A."/>
            <person name="Castrezana S."/>
            <person name="Celniker S.E."/>
            <person name="Chang J.L."/>
            <person name="Chapple C."/>
            <person name="Chatterji S."/>
            <person name="Chinwalla A."/>
            <person name="Civetta A."/>
            <person name="Clifton S.W."/>
            <person name="Comeron J.M."/>
            <person name="Costello J.C."/>
            <person name="Coyne J.A."/>
            <person name="Daub J."/>
            <person name="David R.G."/>
            <person name="Delcher A.L."/>
            <person name="Delehaunty K."/>
            <person name="Do C.B."/>
            <person name="Ebling H."/>
            <person name="Edwards K."/>
            <person name="Eickbush T."/>
            <person name="Evans J.D."/>
            <person name="Filipski A."/>
            <person name="Findeiss S."/>
            <person name="Freyhult E."/>
            <person name="Fulton L."/>
            <person name="Fulton R."/>
            <person name="Garcia A.C."/>
            <person name="Gardiner A."/>
            <person name="Garfield D.A."/>
            <person name="Garvin B.E."/>
            <person name="Gibson G."/>
            <person name="Gilbert D."/>
            <person name="Gnerre S."/>
            <person name="Godfrey J."/>
            <person name="Good R."/>
            <person name="Gotea V."/>
            <person name="Gravely B."/>
            <person name="Greenberg A.J."/>
            <person name="Griffiths-Jones S."/>
            <person name="Gross S."/>
            <person name="Guigo R."/>
            <person name="Gustafson E.A."/>
            <person name="Haerty W."/>
            <person name="Hahn M.W."/>
            <person name="Halligan D.L."/>
            <person name="Halpern A.L."/>
            <person name="Halter G.M."/>
            <person name="Han M.V."/>
            <person name="Heger A."/>
            <person name="Hillier L."/>
            <person name="Hinrichs A.S."/>
            <person name="Holmes I."/>
            <person name="Hoskins R.A."/>
            <person name="Hubisz M.J."/>
            <person name="Hultmark D."/>
            <person name="Huntley M.A."/>
            <person name="Jaffe D.B."/>
            <person name="Jagadeeshan S."/>
            <person name="Jeck W.R."/>
            <person name="Johnson J."/>
            <person name="Jones C.D."/>
            <person name="Jordan W.C."/>
            <person name="Karpen G.H."/>
            <person name="Kataoka E."/>
            <person name="Keightley P.D."/>
            <person name="Kheradpour P."/>
            <person name="Kirkness E.F."/>
            <person name="Koerich L.B."/>
            <person name="Kristiansen K."/>
            <person name="Kudrna D."/>
            <person name="Kulathinal R.J."/>
            <person name="Kumar S."/>
            <person name="Kwok R."/>
            <person name="Lander E."/>
            <person name="Langley C.H."/>
            <person name="Lapoint R."/>
            <person name="Lazzaro B.P."/>
            <person name="Lee S.J."/>
            <person name="Levesque L."/>
            <person name="Li R."/>
            <person name="Lin C.F."/>
            <person name="Lin M.F."/>
            <person name="Lindblad-Toh K."/>
            <person name="Llopart A."/>
            <person name="Long M."/>
            <person name="Low L."/>
            <person name="Lozovsky E."/>
            <person name="Lu J."/>
            <person name="Luo M."/>
            <person name="Machado C.A."/>
            <person name="Makalowski W."/>
            <person name="Marzo M."/>
            <person name="Matsuda M."/>
            <person name="Matzkin L."/>
            <person name="McAllister B."/>
            <person name="McBride C.S."/>
            <person name="McKernan B."/>
            <person name="McKernan K."/>
            <person name="Mendez-Lago M."/>
            <person name="Minx P."/>
            <person name="Mollenhauer M.U."/>
            <person name="Montooth K."/>
            <person name="Mount S.M."/>
            <person name="Mu X."/>
            <person name="Myers E."/>
            <person name="Negre B."/>
            <person name="Newfeld S."/>
            <person name="Nielsen R."/>
            <person name="Noor M.A."/>
            <person name="O'Grady P."/>
            <person name="Pachter L."/>
            <person name="Papaceit M."/>
            <person name="Parisi M.J."/>
            <person name="Parisi M."/>
            <person name="Parts L."/>
            <person name="Pedersen J.S."/>
            <person name="Pesole G."/>
            <person name="Phillippy A.M."/>
            <person name="Ponting C.P."/>
            <person name="Pop M."/>
            <person name="Porcelli D."/>
            <person name="Powell J.R."/>
            <person name="Prohaska S."/>
            <person name="Pruitt K."/>
            <person name="Puig M."/>
            <person name="Quesneville H."/>
            <person name="Ram K.R."/>
            <person name="Rand D."/>
            <person name="Rasmussen M.D."/>
            <person name="Reed L.K."/>
            <person name="Reenan R."/>
            <person name="Reily A."/>
            <person name="Remington K.A."/>
            <person name="Rieger T.T."/>
            <person name="Ritchie M.G."/>
            <person name="Robin C."/>
            <person name="Rogers Y.H."/>
            <person name="Rohde C."/>
            <person name="Rozas J."/>
            <person name="Rubenfield M.J."/>
            <person name="Ruiz A."/>
            <person name="Russo S."/>
            <person name="Salzberg S.L."/>
            <person name="Sanchez-Gracia A."/>
            <person name="Saranga D.J."/>
            <person name="Sato H."/>
            <person name="Schaeffer S.W."/>
            <person name="Schatz M.C."/>
            <person name="Schlenke T."/>
            <person name="Schwartz R."/>
            <person name="Segarra C."/>
            <person name="Singh R.S."/>
            <person name="Sirot L."/>
            <person name="Sirota M."/>
            <person name="Sisneros N.B."/>
            <person name="Smith C.D."/>
            <person name="Smith T.F."/>
            <person name="Spieth J."/>
            <person name="Stage D.E."/>
            <person name="Stark A."/>
            <person name="Stephan W."/>
            <person name="Strausberg R.L."/>
            <person name="Strempel S."/>
            <person name="Sturgill D."/>
            <person name="Sutton G."/>
            <person name="Sutton G.G."/>
            <person name="Tao W."/>
            <person name="Teichmann S."/>
            <person name="Tobari Y.N."/>
            <person name="Tomimura Y."/>
            <person name="Tsolas J.M."/>
            <person name="Valente V.L."/>
            <person name="Venter E."/>
            <person name="Venter J.C."/>
            <person name="Vicario S."/>
            <person name="Vieira F.G."/>
            <person name="Vilella A.J."/>
            <person name="Villasante A."/>
            <person name="Walenz B."/>
            <person name="Wang J."/>
            <person name="Wasserman M."/>
            <person name="Watts T."/>
            <person name="Wilson D."/>
            <person name="Wilson R.K."/>
            <person name="Wing R.A."/>
            <person name="Wolfner M.F."/>
            <person name="Wong A."/>
            <person name="Wong G.K."/>
            <person name="Wu C.I."/>
            <person name="Wu G."/>
            <person name="Yamamoto D."/>
            <person name="Yang H.P."/>
            <person name="Yang S.P."/>
            <person name="Yorke J.A."/>
            <person name="Yoshida K."/>
            <person name="Zdobnov E."/>
            <person name="Zhang P."/>
            <person name="Zhang Y."/>
            <person name="Zimin A.V."/>
            <person name="Baldwin J."/>
            <person name="Abdouelleil A."/>
            <person name="Abdulkadir J."/>
            <person name="Abebe A."/>
            <person name="Abera B."/>
            <person name="Abreu J."/>
            <person name="Acer S.C."/>
            <person name="Aftuck L."/>
            <person name="Alexander A."/>
            <person name="An P."/>
            <person name="Anderson E."/>
            <person name="Anderson S."/>
            <person name="Arachi H."/>
            <person name="Azer M."/>
            <person name="Bachantsang P."/>
            <person name="Barry A."/>
            <person name="Bayul T."/>
            <person name="Berlin A."/>
            <person name="Bessette D."/>
            <person name="Bloom T."/>
            <person name="Blye J."/>
            <person name="Boguslavskiy L."/>
            <person name="Bonnet C."/>
            <person name="Boukhgalter B."/>
            <person name="Bourzgui I."/>
            <person name="Brown A."/>
            <person name="Cahill P."/>
            <person name="Channer S."/>
            <person name="Cheshatsang Y."/>
            <person name="Chuda L."/>
            <person name="Citroen M."/>
            <person name="Collymore A."/>
            <person name="Cooke P."/>
            <person name="Costello M."/>
            <person name="D'Aco K."/>
            <person name="Daza R."/>
            <person name="De Haan G."/>
            <person name="DeGray S."/>
            <person name="DeMaso C."/>
            <person name="Dhargay N."/>
            <person name="Dooley K."/>
            <person name="Dooley E."/>
            <person name="Doricent M."/>
            <person name="Dorje P."/>
            <person name="Dorjee K."/>
            <person name="Dupes A."/>
            <person name="Elong R."/>
            <person name="Falk J."/>
            <person name="Farina A."/>
            <person name="Faro S."/>
            <person name="Ferguson D."/>
            <person name="Fisher S."/>
            <person name="Foley C.D."/>
            <person name="Franke A."/>
            <person name="Friedrich D."/>
            <person name="Gadbois L."/>
            <person name="Gearin G."/>
            <person name="Gearin C.R."/>
            <person name="Giannoukos G."/>
            <person name="Goode T."/>
            <person name="Graham J."/>
            <person name="Grandbois E."/>
            <person name="Grewal S."/>
            <person name="Gyaltsen K."/>
            <person name="Hafez N."/>
            <person name="Hagos B."/>
            <person name="Hall J."/>
            <person name="Henson C."/>
            <person name="Hollinger A."/>
            <person name="Honan T."/>
            <person name="Huard M.D."/>
            <person name="Hughes L."/>
            <person name="Hurhula B."/>
            <person name="Husby M.E."/>
            <person name="Kamat A."/>
            <person name="Kanga B."/>
            <person name="Kashin S."/>
            <person name="Khazanovich D."/>
            <person name="Kisner P."/>
            <person name="Lance K."/>
            <person name="Lara M."/>
            <person name="Lee W."/>
            <person name="Lennon N."/>
            <person name="Letendre F."/>
            <person name="LeVine R."/>
            <person name="Lipovsky A."/>
            <person name="Liu X."/>
            <person name="Liu J."/>
            <person name="Liu S."/>
            <person name="Lokyitsang T."/>
            <person name="Lokyitsang Y."/>
            <person name="Lubonja R."/>
            <person name="Lui A."/>
            <person name="MacDonald P."/>
            <person name="Magnisalis V."/>
            <person name="Maru K."/>
            <person name="Matthews C."/>
            <person name="McCusker W."/>
            <person name="McDonough S."/>
            <person name="Mehta T."/>
            <person name="Meldrim J."/>
            <person name="Meneus L."/>
            <person name="Mihai O."/>
            <person name="Mihalev A."/>
            <person name="Mihova T."/>
            <person name="Mittelman R."/>
            <person name="Mlenga V."/>
            <person name="Montmayeur A."/>
            <person name="Mulrain L."/>
            <person name="Navidi A."/>
            <person name="Naylor J."/>
            <person name="Negash T."/>
            <person name="Nguyen T."/>
            <person name="Nguyen N."/>
            <person name="Nicol R."/>
            <person name="Norbu C."/>
            <person name="Norbu N."/>
            <person name="Novod N."/>
            <person name="O'Neill B."/>
            <person name="Osman S."/>
            <person name="Markiewicz E."/>
            <person name="Oyono O.L."/>
            <person name="Patti C."/>
            <person name="Phunkhang P."/>
            <person name="Pierre F."/>
            <person name="Priest M."/>
            <person name="Raghuraman S."/>
            <person name="Rege F."/>
            <person name="Reyes R."/>
            <person name="Rise C."/>
            <person name="Rogov P."/>
            <person name="Ross K."/>
            <person name="Ryan E."/>
            <person name="Settipalli S."/>
            <person name="Shea T."/>
            <person name="Sherpa N."/>
            <person name="Shi L."/>
            <person name="Shih D."/>
            <person name="Sparrow T."/>
            <person name="Spaulding J."/>
            <person name="Stalker J."/>
            <person name="Stange-Thomann N."/>
            <person name="Stavropoulos S."/>
            <person name="Stone C."/>
            <person name="Strader C."/>
            <person name="Tesfaye S."/>
            <person name="Thomson T."/>
            <person name="Thoulutsang Y."/>
            <person name="Thoulutsang D."/>
            <person name="Topham K."/>
            <person name="Topping I."/>
            <person name="Tsamla T."/>
            <person name="Vassiliev H."/>
            <person name="Vo A."/>
            <person name="Wangchuk T."/>
            <person name="Wangdi T."/>
            <person name="Weiand M."/>
            <person name="Wilkinson J."/>
            <person name="Wilson A."/>
            <person name="Yadav S."/>
            <person name="Young G."/>
            <person name="Yu Q."/>
            <person name="Zembek L."/>
            <person name="Zhong D."/>
            <person name="Zimmer A."/>
            <person name="Zwirko Z."/>
            <person name="Jaffe D.B."/>
            <person name="Alvarez P."/>
            <person name="Brockman W."/>
            <person name="Butler J."/>
            <person name="Chin C."/>
            <person name="Gnerre S."/>
            <person name="Grabherr M."/>
            <person name="Kleber M."/>
            <person name="Mauceli E."/>
            <person name="MacCallum I."/>
        </authorList>
    </citation>
    <scope>NUCLEOTIDE SEQUENCE [LARGE SCALE GENOMIC DNA]</scope>
    <source>
        <strain evidence="2 3">TSC#14021-0224.01</strain>
    </source>
</reference>
<dbReference type="eggNOG" id="KOG2579">
    <property type="taxonomic scope" value="Eukaryota"/>
</dbReference>
<dbReference type="AlphaFoldDB" id="A0A0Q5WCG5"/>
<dbReference type="OrthoDB" id="8057317at2759"/>
<feature type="non-terminal residue" evidence="2">
    <location>
        <position position="211"/>
    </location>
</feature>
<evidence type="ECO:0000313" key="2">
    <source>
        <dbReference type="EMBL" id="KQS71073.1"/>
    </source>
</evidence>
<feature type="region of interest" description="Disordered" evidence="1">
    <location>
        <begin position="1"/>
        <end position="51"/>
    </location>
</feature>
<sequence>MAPRKRISRIASRSVAAVEQANESTNSHSVATQTDVPAAGPSKRKNKFKPLALRPPPPQHLATNMMPAVNPHALVLALSEIIMGQSHGFPSFVPSPNEKSCQTVANGLADTGDRIIIPNSDERQINYLKSLVRNRREEANLWDRNRLKMLLAQINGDPPPRWNSATQMWLEVDRLEQRIEAFDRMELLTAKKRTVDVSLDDRQEEGQNESQ</sequence>
<dbReference type="EMBL" id="CH954177">
    <property type="protein sequence ID" value="KQS71073.1"/>
    <property type="molecule type" value="Genomic_DNA"/>
</dbReference>
<gene>
    <name evidence="2" type="primary">Dere\GG26915</name>
    <name evidence="2" type="synonym">GG26915</name>
    <name evidence="2" type="ORF">Dere_GG26915</name>
</gene>
<keyword evidence="3" id="KW-1185">Reference proteome</keyword>
<evidence type="ECO:0000256" key="1">
    <source>
        <dbReference type="SAM" id="MobiDB-lite"/>
    </source>
</evidence>
<evidence type="ECO:0000313" key="3">
    <source>
        <dbReference type="Proteomes" id="UP000008711"/>
    </source>
</evidence>
<feature type="compositionally biased region" description="Polar residues" evidence="1">
    <location>
        <begin position="21"/>
        <end position="35"/>
    </location>
</feature>
<protein>
    <submittedName>
        <fullName evidence="2">Uncharacterized protein</fullName>
    </submittedName>
</protein>